<dbReference type="PANTHER" id="PTHR37471">
    <property type="entry name" value="UNNAMED PRODUCT"/>
    <property type="match status" value="1"/>
</dbReference>
<keyword evidence="1" id="KW-1133">Transmembrane helix</keyword>
<protein>
    <recommendedName>
        <fullName evidence="2">AB hydrolase-1 domain-containing protein</fullName>
    </recommendedName>
</protein>
<dbReference type="PANTHER" id="PTHR37471:SF1">
    <property type="entry name" value="AB HYDROLASE-1 DOMAIN-CONTAINING PROTEIN"/>
    <property type="match status" value="1"/>
</dbReference>
<dbReference type="Pfam" id="PF00561">
    <property type="entry name" value="Abhydrolase_1"/>
    <property type="match status" value="1"/>
</dbReference>
<name>A0A6C0KKR9_9ZZZZ</name>
<keyword evidence="1" id="KW-0472">Membrane</keyword>
<proteinExistence type="predicted"/>
<feature type="domain" description="AB hydrolase-1" evidence="2">
    <location>
        <begin position="210"/>
        <end position="318"/>
    </location>
</feature>
<dbReference type="EMBL" id="MN740903">
    <property type="protein sequence ID" value="QHU17387.1"/>
    <property type="molecule type" value="Genomic_DNA"/>
</dbReference>
<dbReference type="AlphaFoldDB" id="A0A6C0KKR9"/>
<organism evidence="3">
    <name type="scientific">viral metagenome</name>
    <dbReference type="NCBI Taxonomy" id="1070528"/>
    <lineage>
        <taxon>unclassified sequences</taxon>
        <taxon>metagenomes</taxon>
        <taxon>organismal metagenomes</taxon>
    </lineage>
</organism>
<sequence length="439" mass="52511">MRIDLLQVYIMFDSIGTFLYHLFRTWLLIEFFFCAYIYFIVFPSINKPIKCIAPIFKQPKDIFAHMYHILSIIKSEYSYEMFFTLYFLKANMCDIFVDNYDTFMAWVLYTSHLPALDQEQFETVKQLRTLAKDTFDIPWKRGYNPSIKHMHVTFEPLHYIHHPLLLCSILWVIELYTNIKQLRCHGFCKEQLPDGTTYWIYIHPTSNQLPVLIFHGIFTGWHFYNDLIRELCKTRTIILYNYDCIKLMSFALRVQNAHEVNMNVREILKCHSIEKINVIGHSWGTFLCNWIVRLSPHIIHHLTLIEPTSITTCFPEQTYTLLYKPPETITDYLLYYFVRNDLNISHTLVRNFAWYNMYLDIDDIPLDIEITIIISTNDNMVNFSVMNPLADYYIRKRQQLQATDETIRPIHKYINQDLLHGECMYDKNCTQAIVDFMKS</sequence>
<feature type="transmembrane region" description="Helical" evidence="1">
    <location>
        <begin position="21"/>
        <end position="41"/>
    </location>
</feature>
<evidence type="ECO:0000256" key="1">
    <source>
        <dbReference type="SAM" id="Phobius"/>
    </source>
</evidence>
<evidence type="ECO:0000313" key="3">
    <source>
        <dbReference type="EMBL" id="QHU17387.1"/>
    </source>
</evidence>
<dbReference type="Gene3D" id="3.40.50.1820">
    <property type="entry name" value="alpha/beta hydrolase"/>
    <property type="match status" value="1"/>
</dbReference>
<accession>A0A6C0KKR9</accession>
<dbReference type="InterPro" id="IPR000073">
    <property type="entry name" value="AB_hydrolase_1"/>
</dbReference>
<keyword evidence="1" id="KW-0812">Transmembrane</keyword>
<evidence type="ECO:0000259" key="2">
    <source>
        <dbReference type="Pfam" id="PF00561"/>
    </source>
</evidence>
<dbReference type="InterPro" id="IPR029058">
    <property type="entry name" value="AB_hydrolase_fold"/>
</dbReference>
<reference evidence="3" key="1">
    <citation type="journal article" date="2020" name="Nature">
        <title>Giant virus diversity and host interactions through global metagenomics.</title>
        <authorList>
            <person name="Schulz F."/>
            <person name="Roux S."/>
            <person name="Paez-Espino D."/>
            <person name="Jungbluth S."/>
            <person name="Walsh D.A."/>
            <person name="Denef V.J."/>
            <person name="McMahon K.D."/>
            <person name="Konstantinidis K.T."/>
            <person name="Eloe-Fadrosh E.A."/>
            <person name="Kyrpides N.C."/>
            <person name="Woyke T."/>
        </authorList>
    </citation>
    <scope>NUCLEOTIDE SEQUENCE</scope>
    <source>
        <strain evidence="3">GVMAG-S-3300012000-57</strain>
    </source>
</reference>
<dbReference type="SUPFAM" id="SSF53474">
    <property type="entry name" value="alpha/beta-Hydrolases"/>
    <property type="match status" value="1"/>
</dbReference>